<organism evidence="2 3">
    <name type="scientific">Candidatus Giovannonibacteria bacterium GW2011_GWA2_44_26</name>
    <dbReference type="NCBI Taxonomy" id="1618648"/>
    <lineage>
        <taxon>Bacteria</taxon>
        <taxon>Candidatus Giovannoniibacteriota</taxon>
    </lineage>
</organism>
<feature type="transmembrane region" description="Helical" evidence="1">
    <location>
        <begin position="52"/>
        <end position="73"/>
    </location>
</feature>
<sequence length="76" mass="8256">MAFVKRKGGYILSGTVVGFLLVILVSTPIYVIGHILKGDWSSLPPFIYNSEAIVITAIVSGLGAIFGMGLYYFENR</sequence>
<evidence type="ECO:0000313" key="2">
    <source>
        <dbReference type="EMBL" id="KKT62807.1"/>
    </source>
</evidence>
<reference evidence="2 3" key="1">
    <citation type="journal article" date="2015" name="Nature">
        <title>rRNA introns, odd ribosomes, and small enigmatic genomes across a large radiation of phyla.</title>
        <authorList>
            <person name="Brown C.T."/>
            <person name="Hug L.A."/>
            <person name="Thomas B.C."/>
            <person name="Sharon I."/>
            <person name="Castelle C.J."/>
            <person name="Singh A."/>
            <person name="Wilkins M.J."/>
            <person name="Williams K.H."/>
            <person name="Banfield J.F."/>
        </authorList>
    </citation>
    <scope>NUCLEOTIDE SEQUENCE [LARGE SCALE GENOMIC DNA]</scope>
</reference>
<keyword evidence="1" id="KW-1133">Transmembrane helix</keyword>
<gene>
    <name evidence="2" type="ORF">UW55_C0009G0038</name>
</gene>
<accession>A0A0G1L2I3</accession>
<dbReference type="Proteomes" id="UP000033945">
    <property type="component" value="Unassembled WGS sequence"/>
</dbReference>
<evidence type="ECO:0000313" key="3">
    <source>
        <dbReference type="Proteomes" id="UP000033945"/>
    </source>
</evidence>
<comment type="caution">
    <text evidence="2">The sequence shown here is derived from an EMBL/GenBank/DDBJ whole genome shotgun (WGS) entry which is preliminary data.</text>
</comment>
<proteinExistence type="predicted"/>
<feature type="transmembrane region" description="Helical" evidence="1">
    <location>
        <begin position="12"/>
        <end position="32"/>
    </location>
</feature>
<keyword evidence="1" id="KW-0812">Transmembrane</keyword>
<name>A0A0G1L2I3_9BACT</name>
<keyword evidence="1" id="KW-0472">Membrane</keyword>
<dbReference type="EMBL" id="LCIT01000009">
    <property type="protein sequence ID" value="KKT62807.1"/>
    <property type="molecule type" value="Genomic_DNA"/>
</dbReference>
<protein>
    <submittedName>
        <fullName evidence="2">Uncharacterized protein</fullName>
    </submittedName>
</protein>
<dbReference type="AlphaFoldDB" id="A0A0G1L2I3"/>
<evidence type="ECO:0000256" key="1">
    <source>
        <dbReference type="SAM" id="Phobius"/>
    </source>
</evidence>